<reference evidence="6" key="1">
    <citation type="submission" date="2019-08" db="EMBL/GenBank/DDBJ databases">
        <title>Complete genome sequence of a mangrove-derived Streptomyces xiamenensis.</title>
        <authorList>
            <person name="Xu J."/>
        </authorList>
    </citation>
    <scope>NUCLEOTIDE SEQUENCE</scope>
    <source>
        <strain evidence="6">318</strain>
    </source>
</reference>
<name>A0A0F7CNH1_9ACTN</name>
<dbReference type="InterPro" id="IPR027381">
    <property type="entry name" value="LytR/CpsA/Psr_C"/>
</dbReference>
<dbReference type="AlphaFoldDB" id="A0A0F7CNH1"/>
<dbReference type="PANTHER" id="PTHR33392:SF6">
    <property type="entry name" value="POLYISOPRENYL-TEICHOIC ACID--PEPTIDOGLYCAN TEICHOIC ACID TRANSFERASE TAGU"/>
    <property type="match status" value="1"/>
</dbReference>
<dbReference type="STRING" id="408015.SXIM_15170"/>
<feature type="domain" description="Cell envelope-related transcriptional attenuator" evidence="4">
    <location>
        <begin position="300"/>
        <end position="423"/>
    </location>
</feature>
<comment type="similarity">
    <text evidence="1">Belongs to the LytR/CpsA/Psr (LCP) family.</text>
</comment>
<dbReference type="RefSeq" id="WP_046723349.1">
    <property type="nucleotide sequence ID" value="NZ_CP009922.3"/>
</dbReference>
<feature type="compositionally biased region" description="Basic and acidic residues" evidence="2">
    <location>
        <begin position="165"/>
        <end position="175"/>
    </location>
</feature>
<evidence type="ECO:0000259" key="5">
    <source>
        <dbReference type="Pfam" id="PF13399"/>
    </source>
</evidence>
<gene>
    <name evidence="6" type="ORF">SXIM_15170</name>
</gene>
<dbReference type="EMBL" id="CP009922">
    <property type="protein sequence ID" value="AKG42901.1"/>
    <property type="molecule type" value="Genomic_DNA"/>
</dbReference>
<accession>A0A0F7CNH1</accession>
<keyword evidence="7" id="KW-1185">Reference proteome</keyword>
<dbReference type="Pfam" id="PF03816">
    <property type="entry name" value="LytR_cpsA_psr"/>
    <property type="match status" value="1"/>
</dbReference>
<evidence type="ECO:0000256" key="3">
    <source>
        <dbReference type="SAM" id="Phobius"/>
    </source>
</evidence>
<evidence type="ECO:0000256" key="2">
    <source>
        <dbReference type="SAM" id="MobiDB-lite"/>
    </source>
</evidence>
<dbReference type="PATRIC" id="fig|408015.6.peg.1552"/>
<feature type="transmembrane region" description="Helical" evidence="3">
    <location>
        <begin position="226"/>
        <end position="244"/>
    </location>
</feature>
<keyword evidence="3" id="KW-0472">Membrane</keyword>
<feature type="compositionally biased region" description="Low complexity" evidence="2">
    <location>
        <begin position="124"/>
        <end position="138"/>
    </location>
</feature>
<evidence type="ECO:0000259" key="4">
    <source>
        <dbReference type="Pfam" id="PF03816"/>
    </source>
</evidence>
<dbReference type="Gene3D" id="3.40.630.190">
    <property type="entry name" value="LCP protein"/>
    <property type="match status" value="1"/>
</dbReference>
<dbReference type="KEGG" id="sxi:SXIM_15170"/>
<protein>
    <submittedName>
        <fullName evidence="6">Membrane protein</fullName>
    </submittedName>
</protein>
<dbReference type="Proteomes" id="UP000034034">
    <property type="component" value="Chromosome"/>
</dbReference>
<dbReference type="PANTHER" id="PTHR33392">
    <property type="entry name" value="POLYISOPRENYL-TEICHOIC ACID--PEPTIDOGLYCAN TEICHOIC ACID TRANSFERASE TAGU"/>
    <property type="match status" value="1"/>
</dbReference>
<dbReference type="InterPro" id="IPR050922">
    <property type="entry name" value="LytR/CpsA/Psr_CW_biosynth"/>
</dbReference>
<evidence type="ECO:0000313" key="6">
    <source>
        <dbReference type="EMBL" id="AKG42901.1"/>
    </source>
</evidence>
<dbReference type="HOGENOM" id="CLU_450485_0_0_11"/>
<organism evidence="6 7">
    <name type="scientific">Streptomyces xiamenensis</name>
    <dbReference type="NCBI Taxonomy" id="408015"/>
    <lineage>
        <taxon>Bacteria</taxon>
        <taxon>Bacillati</taxon>
        <taxon>Actinomycetota</taxon>
        <taxon>Actinomycetes</taxon>
        <taxon>Kitasatosporales</taxon>
        <taxon>Streptomycetaceae</taxon>
        <taxon>Streptomyces</taxon>
    </lineage>
</organism>
<keyword evidence="3" id="KW-1133">Transmembrane helix</keyword>
<proteinExistence type="inferred from homology"/>
<feature type="compositionally biased region" description="Low complexity" evidence="2">
    <location>
        <begin position="22"/>
        <end position="98"/>
    </location>
</feature>
<feature type="region of interest" description="Disordered" evidence="2">
    <location>
        <begin position="1"/>
        <end position="175"/>
    </location>
</feature>
<feature type="domain" description="LytR/CpsA/Psr regulator C-terminal" evidence="5">
    <location>
        <begin position="505"/>
        <end position="592"/>
    </location>
</feature>
<dbReference type="InterPro" id="IPR004474">
    <property type="entry name" value="LytR_CpsA_psr"/>
</dbReference>
<evidence type="ECO:0000256" key="1">
    <source>
        <dbReference type="ARBA" id="ARBA00006068"/>
    </source>
</evidence>
<keyword evidence="3" id="KW-0812">Transmembrane</keyword>
<dbReference type="Pfam" id="PF13399">
    <property type="entry name" value="LytR_C"/>
    <property type="match status" value="1"/>
</dbReference>
<sequence length="594" mass="62908">MNDRQDPYGQIYGYDEYGRPLYQPAPGSPGQQQEPQQEQYYPQQYQQPQQDQSGYQQADYQQSGYQQSGYPSSDYQQPGYGYDPYQQQYPGYDGYQQDSYDWGSGQQPRVTDAPGYPEYGTGEQPAVDAAPAGAVPQQRQPETGAGAGADPEPSSGADGGPEPRAGSDDRAGGDDTEVKEYATEQFAFIEEEDAGSEDVIDWLKFSESRTERREEAKRRGRGRVRLLVIVLVLALIGSVGALWATDRLPFLSGPGGDDGGSAVAEKRDVIIVHLRELDGETASTALLVANETTGGGYTVLLPGDLTITPDGGTTTLGQAVTQEAAGSVREAAGDLLGADIKGTWRLGSPYLETLVDLLGGITITTDTEVPGKKDDEPLVPLGENVSLSGEAAVAYVTYREPEEPENARLERFGQVLAGMLAKMPTGAEGATRTIHAVGLIADPSLSEEELALSLAQLGGYAQDDAYETLLLPVESDGTLSTETAEGLVMDVLGGTVVNADPGAALRISVTDATGSEAGGETARVALINGGFSVVDSRTAPEPGETSRITYRSEEHRETAVEAARTLGLPEDVVEAGDGAPNADVTIVLGEDYGE</sequence>
<evidence type="ECO:0000313" key="7">
    <source>
        <dbReference type="Proteomes" id="UP000034034"/>
    </source>
</evidence>